<comment type="caution">
    <text evidence="2">The sequence shown here is derived from an EMBL/GenBank/DDBJ whole genome shotgun (WGS) entry which is preliminary data.</text>
</comment>
<gene>
    <name evidence="2" type="ORF">A4H34_09555</name>
</gene>
<dbReference type="STRING" id="1823756.A4H34_09555"/>
<dbReference type="Proteomes" id="UP000078368">
    <property type="component" value="Unassembled WGS sequence"/>
</dbReference>
<proteinExistence type="predicted"/>
<evidence type="ECO:0000256" key="1">
    <source>
        <dbReference type="SAM" id="MobiDB-lite"/>
    </source>
</evidence>
<organism evidence="2 3">
    <name type="scientific">Peptidiphaga gingivicola</name>
    <dbReference type="NCBI Taxonomy" id="2741497"/>
    <lineage>
        <taxon>Bacteria</taxon>
        <taxon>Bacillati</taxon>
        <taxon>Actinomycetota</taxon>
        <taxon>Actinomycetes</taxon>
        <taxon>Actinomycetales</taxon>
        <taxon>Actinomycetaceae</taxon>
        <taxon>Peptidiphaga</taxon>
    </lineage>
</organism>
<feature type="compositionally biased region" description="Basic and acidic residues" evidence="1">
    <location>
        <begin position="25"/>
        <end position="35"/>
    </location>
</feature>
<feature type="region of interest" description="Disordered" evidence="1">
    <location>
        <begin position="78"/>
        <end position="107"/>
    </location>
</feature>
<feature type="compositionally biased region" description="Basic and acidic residues" evidence="1">
    <location>
        <begin position="120"/>
        <end position="129"/>
    </location>
</feature>
<accession>A0A179B0U8</accession>
<feature type="region of interest" description="Disordered" evidence="1">
    <location>
        <begin position="1"/>
        <end position="20"/>
    </location>
</feature>
<keyword evidence="3" id="KW-1185">Reference proteome</keyword>
<dbReference type="EMBL" id="LVZK01000003">
    <property type="protein sequence ID" value="OAP85338.1"/>
    <property type="molecule type" value="Genomic_DNA"/>
</dbReference>
<dbReference type="AlphaFoldDB" id="A0A179B0U8"/>
<protein>
    <submittedName>
        <fullName evidence="2">Uncharacterized protein</fullName>
    </submittedName>
</protein>
<evidence type="ECO:0000313" key="2">
    <source>
        <dbReference type="EMBL" id="OAP85338.1"/>
    </source>
</evidence>
<reference evidence="2 3" key="1">
    <citation type="submission" date="2016-04" db="EMBL/GenBank/DDBJ databases">
        <title>Peptidophaga gingivicola gen. nov., sp. nov., isolated from human subgingival plaque.</title>
        <authorList>
            <person name="Beall C.J."/>
            <person name="Mokrzan E.M."/>
            <person name="Griffen A.L."/>
            <person name="Leys E.J."/>
        </authorList>
    </citation>
    <scope>NUCLEOTIDE SEQUENCE [LARGE SCALE GENOMIC DNA]</scope>
    <source>
        <strain evidence="2 3">BA112</strain>
    </source>
</reference>
<feature type="region of interest" description="Disordered" evidence="1">
    <location>
        <begin position="25"/>
        <end position="44"/>
    </location>
</feature>
<evidence type="ECO:0000313" key="3">
    <source>
        <dbReference type="Proteomes" id="UP000078368"/>
    </source>
</evidence>
<name>A0A179B0U8_9ACTO</name>
<sequence>MGRRRGDGATPEQVSDWWSRLAEGERQRHVDRFTKPEAPNDESIREQARKFVSLDGIEGWARDNVNRSLLEWDIEDTKRQRDALPGNKGPGEEYAAEGQARNHERARLRERLEELEKLRGQLGAEEGKPPKQPLLYDPATGQRRNLQRAGRPHLRHAPPNRFCKGL</sequence>
<feature type="region of interest" description="Disordered" evidence="1">
    <location>
        <begin position="120"/>
        <end position="166"/>
    </location>
</feature>